<evidence type="ECO:0000256" key="2">
    <source>
        <dbReference type="ARBA" id="ARBA00022692"/>
    </source>
</evidence>
<dbReference type="PANTHER" id="PTHR37422">
    <property type="entry name" value="TEICHURONIC ACID BIOSYNTHESIS PROTEIN TUAE"/>
    <property type="match status" value="1"/>
</dbReference>
<keyword evidence="7" id="KW-0436">Ligase</keyword>
<feature type="transmembrane region" description="Helical" evidence="5">
    <location>
        <begin position="100"/>
        <end position="120"/>
    </location>
</feature>
<feature type="transmembrane region" description="Helical" evidence="5">
    <location>
        <begin position="383"/>
        <end position="401"/>
    </location>
</feature>
<feature type="transmembrane region" description="Helical" evidence="5">
    <location>
        <begin position="77"/>
        <end position="93"/>
    </location>
</feature>
<gene>
    <name evidence="7" type="ORF">BJ980_001507</name>
</gene>
<feature type="transmembrane region" description="Helical" evidence="5">
    <location>
        <begin position="22"/>
        <end position="40"/>
    </location>
</feature>
<comment type="subcellular location">
    <subcellularLocation>
        <location evidence="1">Membrane</location>
        <topology evidence="1">Multi-pass membrane protein</topology>
    </subcellularLocation>
</comment>
<keyword evidence="4 5" id="KW-0472">Membrane</keyword>
<evidence type="ECO:0000256" key="4">
    <source>
        <dbReference type="ARBA" id="ARBA00023136"/>
    </source>
</evidence>
<evidence type="ECO:0000256" key="5">
    <source>
        <dbReference type="SAM" id="Phobius"/>
    </source>
</evidence>
<dbReference type="PANTHER" id="PTHR37422:SF13">
    <property type="entry name" value="LIPOPOLYSACCHARIDE BIOSYNTHESIS PROTEIN PA4999-RELATED"/>
    <property type="match status" value="1"/>
</dbReference>
<dbReference type="GO" id="GO:0016020">
    <property type="term" value="C:membrane"/>
    <property type="evidence" value="ECO:0007669"/>
    <property type="project" value="UniProtKB-SubCell"/>
</dbReference>
<feature type="transmembrane region" description="Helical" evidence="5">
    <location>
        <begin position="45"/>
        <end position="65"/>
    </location>
</feature>
<feature type="transmembrane region" description="Helical" evidence="5">
    <location>
        <begin position="224"/>
        <end position="246"/>
    </location>
</feature>
<feature type="transmembrane region" description="Helical" evidence="5">
    <location>
        <begin position="253"/>
        <end position="274"/>
    </location>
</feature>
<reference evidence="7 8" key="1">
    <citation type="submission" date="2020-07" db="EMBL/GenBank/DDBJ databases">
        <title>Sequencing the genomes of 1000 actinobacteria strains.</title>
        <authorList>
            <person name="Klenk H.-P."/>
        </authorList>
    </citation>
    <scope>NUCLEOTIDE SEQUENCE [LARGE SCALE GENOMIC DNA]</scope>
    <source>
        <strain evidence="7 8">DSM 23819</strain>
    </source>
</reference>
<sequence>MATSVGKSRATRLTATYLTDRPWLWVAAVIGLGVVLESVLRVTRFALPVAPAFVAFGLIALVLAGVRPRHVRTPVDLAIGASVLAGIIAFVINSHGGRRLIACVIMAGVFWLLIGVQRAWRNGRMALALTAALAVTITAGYAVIQAVFSIETGYCRAKVAGGADGCWREDTAIRVIGTSSNPNLLAPVLVLLIPIGCVALRMTFGKKWGRILSASLGVLGASALMLTLSRGGAVSMVVLLVAALALRNPSRRTLVGTGLAVAAGIIVALGALLAKFSLGPRSDVYRESLEVWWENPWGVGLGRSGPFIDQRIEGDQRFYHSHNLWLTWLVETGFIGLFAALWLTVAVTVAVVRGARRHDAMIVAAGSGLAGFGVISLFDNPSFNAYVSMAMWTVVAIAVSVQHEKRPRQASGPTEATP</sequence>
<feature type="domain" description="O-antigen ligase-related" evidence="6">
    <location>
        <begin position="218"/>
        <end position="340"/>
    </location>
</feature>
<dbReference type="GO" id="GO:0016874">
    <property type="term" value="F:ligase activity"/>
    <property type="evidence" value="ECO:0007669"/>
    <property type="project" value="UniProtKB-KW"/>
</dbReference>
<evidence type="ECO:0000259" key="6">
    <source>
        <dbReference type="Pfam" id="PF04932"/>
    </source>
</evidence>
<evidence type="ECO:0000256" key="3">
    <source>
        <dbReference type="ARBA" id="ARBA00022989"/>
    </source>
</evidence>
<proteinExistence type="predicted"/>
<accession>A0A7Y9S2M1</accession>
<evidence type="ECO:0000256" key="1">
    <source>
        <dbReference type="ARBA" id="ARBA00004141"/>
    </source>
</evidence>
<evidence type="ECO:0000313" key="8">
    <source>
        <dbReference type="Proteomes" id="UP000540656"/>
    </source>
</evidence>
<name>A0A7Y9S2M1_9ACTN</name>
<feature type="transmembrane region" description="Helical" evidence="5">
    <location>
        <begin position="126"/>
        <end position="148"/>
    </location>
</feature>
<feature type="transmembrane region" description="Helical" evidence="5">
    <location>
        <begin position="359"/>
        <end position="377"/>
    </location>
</feature>
<dbReference type="RefSeq" id="WP_179501734.1">
    <property type="nucleotide sequence ID" value="NZ_JACCAA010000001.1"/>
</dbReference>
<organism evidence="7 8">
    <name type="scientific">Nocardioides daedukensis</name>
    <dbReference type="NCBI Taxonomy" id="634462"/>
    <lineage>
        <taxon>Bacteria</taxon>
        <taxon>Bacillati</taxon>
        <taxon>Actinomycetota</taxon>
        <taxon>Actinomycetes</taxon>
        <taxon>Propionibacteriales</taxon>
        <taxon>Nocardioidaceae</taxon>
        <taxon>Nocardioides</taxon>
    </lineage>
</organism>
<keyword evidence="8" id="KW-1185">Reference proteome</keyword>
<comment type="caution">
    <text evidence="7">The sequence shown here is derived from an EMBL/GenBank/DDBJ whole genome shotgun (WGS) entry which is preliminary data.</text>
</comment>
<dbReference type="AlphaFoldDB" id="A0A7Y9S2M1"/>
<dbReference type="InterPro" id="IPR051533">
    <property type="entry name" value="WaaL-like"/>
</dbReference>
<dbReference type="Pfam" id="PF04932">
    <property type="entry name" value="Wzy_C"/>
    <property type="match status" value="1"/>
</dbReference>
<dbReference type="Proteomes" id="UP000540656">
    <property type="component" value="Unassembled WGS sequence"/>
</dbReference>
<evidence type="ECO:0000313" key="7">
    <source>
        <dbReference type="EMBL" id="NYG58584.1"/>
    </source>
</evidence>
<feature type="transmembrane region" description="Helical" evidence="5">
    <location>
        <begin position="325"/>
        <end position="352"/>
    </location>
</feature>
<protein>
    <submittedName>
        <fullName evidence="7">O-antigen ligase</fullName>
    </submittedName>
</protein>
<dbReference type="InterPro" id="IPR007016">
    <property type="entry name" value="O-antigen_ligase-rel_domated"/>
</dbReference>
<keyword evidence="2 5" id="KW-0812">Transmembrane</keyword>
<feature type="transmembrane region" description="Helical" evidence="5">
    <location>
        <begin position="184"/>
        <end position="204"/>
    </location>
</feature>
<keyword evidence="3 5" id="KW-1133">Transmembrane helix</keyword>
<dbReference type="EMBL" id="JACCAA010000001">
    <property type="protein sequence ID" value="NYG58584.1"/>
    <property type="molecule type" value="Genomic_DNA"/>
</dbReference>